<comment type="subcellular location">
    <subcellularLocation>
        <location evidence="1">Cell membrane</location>
        <topology evidence="1">Multi-pass membrane protein</topology>
    </subcellularLocation>
</comment>
<evidence type="ECO:0000256" key="3">
    <source>
        <dbReference type="ARBA" id="ARBA00022692"/>
    </source>
</evidence>
<keyword evidence="5 6" id="KW-0472">Membrane</keyword>
<gene>
    <name evidence="7" type="ORF">PU560_10565</name>
</gene>
<keyword evidence="8" id="KW-1185">Reference proteome</keyword>
<dbReference type="PANTHER" id="PTHR43370">
    <property type="entry name" value="SUGAR ABC TRANSPORTER INTEGRAL MEMBRANE PROTEIN-RELATED"/>
    <property type="match status" value="1"/>
</dbReference>
<sequence length="429" mass="45029">MSTATTSPAADRTAAPVQRPVKWRDPLLYIFFTLVSAVVFGLLTESGRDTTFQVATGGDLFTIPNFALPATATTWLLTAVMAALAGYATWAALSRRKTGWWVPLLFGMAFILAFLTWIGAGRATVIPLTSLLAGALALSVPLVFGALSGVMCERSGVINIAIEGQLLGGAFLAAVVASLLASPYLGLVAAPVAGALVGVLLVFFGVKYWVDQIIVGVVLNVLVIGLTSFLYSTVLTENEGWNDRQSLPDLAIPLLSDIPVLGPVLFDQNLLVYLMYVAIVVLQIFLFRSRWGLRVRAVGEHPKAADTVGINVIRTRWVTPVLGGALAGLGGAFFTVGSGLAFGKDMSAGNGFIALAAMILGKWNPVGAVAAALLFGFSRSLANVLSTIGGAGIPGEFLLMLPYLVTIFAVAGFVGRVRAPAAENKPYVK</sequence>
<dbReference type="CDD" id="cd06580">
    <property type="entry name" value="TM_PBP1_transp_TpRbsC_like"/>
    <property type="match status" value="1"/>
</dbReference>
<dbReference type="Proteomes" id="UP001165561">
    <property type="component" value="Unassembled WGS sequence"/>
</dbReference>
<evidence type="ECO:0000256" key="4">
    <source>
        <dbReference type="ARBA" id="ARBA00022989"/>
    </source>
</evidence>
<evidence type="ECO:0000256" key="6">
    <source>
        <dbReference type="SAM" id="Phobius"/>
    </source>
</evidence>
<feature type="transmembrane region" description="Helical" evidence="6">
    <location>
        <begin position="187"/>
        <end position="206"/>
    </location>
</feature>
<accession>A0ABT5U195</accession>
<feature type="transmembrane region" description="Helical" evidence="6">
    <location>
        <begin position="270"/>
        <end position="287"/>
    </location>
</feature>
<feature type="transmembrane region" description="Helical" evidence="6">
    <location>
        <begin position="213"/>
        <end position="234"/>
    </location>
</feature>
<feature type="transmembrane region" description="Helical" evidence="6">
    <location>
        <begin position="100"/>
        <end position="120"/>
    </location>
</feature>
<feature type="transmembrane region" description="Helical" evidence="6">
    <location>
        <begin position="66"/>
        <end position="88"/>
    </location>
</feature>
<evidence type="ECO:0000256" key="5">
    <source>
        <dbReference type="ARBA" id="ARBA00023136"/>
    </source>
</evidence>
<keyword evidence="2" id="KW-1003">Cell membrane</keyword>
<evidence type="ECO:0000313" key="7">
    <source>
        <dbReference type="EMBL" id="MDD9206906.1"/>
    </source>
</evidence>
<dbReference type="InterPro" id="IPR001851">
    <property type="entry name" value="ABC_transp_permease"/>
</dbReference>
<keyword evidence="3 6" id="KW-0812">Transmembrane</keyword>
<comment type="caution">
    <text evidence="7">The sequence shown here is derived from an EMBL/GenBank/DDBJ whole genome shotgun (WGS) entry which is preliminary data.</text>
</comment>
<protein>
    <submittedName>
        <fullName evidence="7">ABC transporter permease</fullName>
    </submittedName>
</protein>
<evidence type="ECO:0000256" key="2">
    <source>
        <dbReference type="ARBA" id="ARBA00022475"/>
    </source>
</evidence>
<proteinExistence type="predicted"/>
<feature type="transmembrane region" description="Helical" evidence="6">
    <location>
        <begin position="352"/>
        <end position="377"/>
    </location>
</feature>
<evidence type="ECO:0000256" key="1">
    <source>
        <dbReference type="ARBA" id="ARBA00004651"/>
    </source>
</evidence>
<feature type="transmembrane region" description="Helical" evidence="6">
    <location>
        <begin position="126"/>
        <end position="148"/>
    </location>
</feature>
<feature type="transmembrane region" description="Helical" evidence="6">
    <location>
        <begin position="160"/>
        <end position="181"/>
    </location>
</feature>
<reference evidence="7" key="1">
    <citation type="submission" date="2023-02" db="EMBL/GenBank/DDBJ databases">
        <title>Georgenia sp.10Sc9-8, isolated from a soil sample collected from the Taklamakan desert.</title>
        <authorList>
            <person name="Liu S."/>
        </authorList>
    </citation>
    <scope>NUCLEOTIDE SEQUENCE</scope>
    <source>
        <strain evidence="7">10Sc9-8</strain>
    </source>
</reference>
<keyword evidence="4 6" id="KW-1133">Transmembrane helix</keyword>
<evidence type="ECO:0000313" key="8">
    <source>
        <dbReference type="Proteomes" id="UP001165561"/>
    </source>
</evidence>
<name>A0ABT5U195_9MICO</name>
<dbReference type="Pfam" id="PF02653">
    <property type="entry name" value="BPD_transp_2"/>
    <property type="match status" value="1"/>
</dbReference>
<organism evidence="7 8">
    <name type="scientific">Georgenia halotolerans</name>
    <dbReference type="NCBI Taxonomy" id="3028317"/>
    <lineage>
        <taxon>Bacteria</taxon>
        <taxon>Bacillati</taxon>
        <taxon>Actinomycetota</taxon>
        <taxon>Actinomycetes</taxon>
        <taxon>Micrococcales</taxon>
        <taxon>Bogoriellaceae</taxon>
        <taxon>Georgenia</taxon>
    </lineage>
</organism>
<dbReference type="EMBL" id="JARACI010001002">
    <property type="protein sequence ID" value="MDD9206906.1"/>
    <property type="molecule type" value="Genomic_DNA"/>
</dbReference>
<feature type="transmembrane region" description="Helical" evidence="6">
    <location>
        <begin position="397"/>
        <end position="415"/>
    </location>
</feature>
<feature type="transmembrane region" description="Helical" evidence="6">
    <location>
        <begin position="27"/>
        <end position="46"/>
    </location>
</feature>
<dbReference type="PANTHER" id="PTHR43370:SF1">
    <property type="entry name" value="GUANOSINE ABC TRANSPORTER PERMEASE PROTEIN NUPQ"/>
    <property type="match status" value="1"/>
</dbReference>